<evidence type="ECO:0000313" key="2">
    <source>
        <dbReference type="EMBL" id="KAK8596547.1"/>
    </source>
</evidence>
<name>A0ABR2G7I7_9ROSI</name>
<feature type="compositionally biased region" description="Basic and acidic residues" evidence="1">
    <location>
        <begin position="16"/>
        <end position="34"/>
    </location>
</feature>
<reference evidence="2 3" key="1">
    <citation type="journal article" date="2024" name="G3 (Bethesda)">
        <title>Genome assembly of Hibiscus sabdariffa L. provides insights into metabolisms of medicinal natural products.</title>
        <authorList>
            <person name="Kim T."/>
        </authorList>
    </citation>
    <scope>NUCLEOTIDE SEQUENCE [LARGE SCALE GENOMIC DNA]</scope>
    <source>
        <strain evidence="2">TK-2024</strain>
        <tissue evidence="2">Old leaves</tissue>
    </source>
</reference>
<keyword evidence="3" id="KW-1185">Reference proteome</keyword>
<evidence type="ECO:0000313" key="3">
    <source>
        <dbReference type="Proteomes" id="UP001472677"/>
    </source>
</evidence>
<comment type="caution">
    <text evidence="2">The sequence shown here is derived from an EMBL/GenBank/DDBJ whole genome shotgun (WGS) entry which is preliminary data.</text>
</comment>
<feature type="region of interest" description="Disordered" evidence="1">
    <location>
        <begin position="1"/>
        <end position="51"/>
    </location>
</feature>
<gene>
    <name evidence="2" type="ORF">V6N12_065032</name>
</gene>
<protein>
    <submittedName>
        <fullName evidence="2">Uncharacterized protein</fullName>
    </submittedName>
</protein>
<accession>A0ABR2G7I7</accession>
<proteinExistence type="predicted"/>
<dbReference type="EMBL" id="JBBPBM010000002">
    <property type="protein sequence ID" value="KAK8596547.1"/>
    <property type="molecule type" value="Genomic_DNA"/>
</dbReference>
<dbReference type="Proteomes" id="UP001472677">
    <property type="component" value="Unassembled WGS sequence"/>
</dbReference>
<organism evidence="2 3">
    <name type="scientific">Hibiscus sabdariffa</name>
    <name type="common">roselle</name>
    <dbReference type="NCBI Taxonomy" id="183260"/>
    <lineage>
        <taxon>Eukaryota</taxon>
        <taxon>Viridiplantae</taxon>
        <taxon>Streptophyta</taxon>
        <taxon>Embryophyta</taxon>
        <taxon>Tracheophyta</taxon>
        <taxon>Spermatophyta</taxon>
        <taxon>Magnoliopsida</taxon>
        <taxon>eudicotyledons</taxon>
        <taxon>Gunneridae</taxon>
        <taxon>Pentapetalae</taxon>
        <taxon>rosids</taxon>
        <taxon>malvids</taxon>
        <taxon>Malvales</taxon>
        <taxon>Malvaceae</taxon>
        <taxon>Malvoideae</taxon>
        <taxon>Hibiscus</taxon>
    </lineage>
</organism>
<sequence>MMNDDNIINSDEDSYKEDREAMSEKNVVDGDTMTKKNMKSSNSSVSNAKGERKTISFVWDCFKESSDSNNEAKSEKDVVKWNYYGKWHEESY</sequence>
<evidence type="ECO:0000256" key="1">
    <source>
        <dbReference type="SAM" id="MobiDB-lite"/>
    </source>
</evidence>